<dbReference type="PANTHER" id="PTHR18843">
    <property type="entry name" value="TORSIN-1A-INTERACTING PROTEIN"/>
    <property type="match status" value="1"/>
</dbReference>
<evidence type="ECO:0000256" key="6">
    <source>
        <dbReference type="ARBA" id="ARBA00023136"/>
    </source>
</evidence>
<feature type="transmembrane region" description="Helical" evidence="11">
    <location>
        <begin position="128"/>
        <end position="148"/>
    </location>
</feature>
<evidence type="ECO:0000256" key="9">
    <source>
        <dbReference type="ARBA" id="ARBA00037847"/>
    </source>
</evidence>
<protein>
    <submittedName>
        <fullName evidence="13">Torsin-1A-interacting protein 1</fullName>
    </submittedName>
</protein>
<evidence type="ECO:0000256" key="2">
    <source>
        <dbReference type="ARBA" id="ARBA00007860"/>
    </source>
</evidence>
<feature type="region of interest" description="Disordered" evidence="10">
    <location>
        <begin position="79"/>
        <end position="98"/>
    </location>
</feature>
<feature type="compositionally biased region" description="Polar residues" evidence="10">
    <location>
        <begin position="84"/>
        <end position="98"/>
    </location>
</feature>
<keyword evidence="14" id="KW-1185">Reference proteome</keyword>
<reference evidence="13 14" key="1">
    <citation type="journal article" date="2019" name="PLoS Biol.">
        <title>Sex chromosomes control vertical transmission of feminizing Wolbachia symbionts in an isopod.</title>
        <authorList>
            <person name="Becking T."/>
            <person name="Chebbi M.A."/>
            <person name="Giraud I."/>
            <person name="Moumen B."/>
            <person name="Laverre T."/>
            <person name="Caubet Y."/>
            <person name="Peccoud J."/>
            <person name="Gilbert C."/>
            <person name="Cordaux R."/>
        </authorList>
    </citation>
    <scope>NUCLEOTIDE SEQUENCE [LARGE SCALE GENOMIC DNA]</scope>
    <source>
        <strain evidence="13">ANa2</strain>
        <tissue evidence="13">Whole body excluding digestive tract and cuticle</tissue>
    </source>
</reference>
<dbReference type="OrthoDB" id="6258998at2759"/>
<evidence type="ECO:0000313" key="13">
    <source>
        <dbReference type="EMBL" id="KAB7498035.1"/>
    </source>
</evidence>
<evidence type="ECO:0000256" key="11">
    <source>
        <dbReference type="SAM" id="Phobius"/>
    </source>
</evidence>
<name>A0A5N5SVU3_9CRUS</name>
<accession>A0A5N5SVU3</accession>
<evidence type="ECO:0000256" key="8">
    <source>
        <dbReference type="ARBA" id="ARBA00023242"/>
    </source>
</evidence>
<dbReference type="GO" id="GO:0061024">
    <property type="term" value="P:membrane organization"/>
    <property type="evidence" value="ECO:0007669"/>
    <property type="project" value="TreeGrafter"/>
</dbReference>
<keyword evidence="6 11" id="KW-0472">Membrane</keyword>
<keyword evidence="8" id="KW-0539">Nucleus</keyword>
<keyword evidence="7" id="KW-0325">Glycoprotein</keyword>
<proteinExistence type="inferred from homology"/>
<evidence type="ECO:0000256" key="7">
    <source>
        <dbReference type="ARBA" id="ARBA00023180"/>
    </source>
</evidence>
<dbReference type="InterPro" id="IPR008662">
    <property type="entry name" value="TOIP1/2"/>
</dbReference>
<comment type="subcellular location">
    <subcellularLocation>
        <location evidence="9">Endomembrane system</location>
        <topology evidence="9">Single-pass membrane protein</topology>
    </subcellularLocation>
    <subcellularLocation>
        <location evidence="1">Nucleus envelope</location>
    </subcellularLocation>
</comment>
<evidence type="ECO:0000256" key="10">
    <source>
        <dbReference type="SAM" id="MobiDB-lite"/>
    </source>
</evidence>
<evidence type="ECO:0000313" key="14">
    <source>
        <dbReference type="Proteomes" id="UP000326759"/>
    </source>
</evidence>
<organism evidence="13 14">
    <name type="scientific">Armadillidium nasatum</name>
    <dbReference type="NCBI Taxonomy" id="96803"/>
    <lineage>
        <taxon>Eukaryota</taxon>
        <taxon>Metazoa</taxon>
        <taxon>Ecdysozoa</taxon>
        <taxon>Arthropoda</taxon>
        <taxon>Crustacea</taxon>
        <taxon>Multicrustacea</taxon>
        <taxon>Malacostraca</taxon>
        <taxon>Eumalacostraca</taxon>
        <taxon>Peracarida</taxon>
        <taxon>Isopoda</taxon>
        <taxon>Oniscidea</taxon>
        <taxon>Crinocheta</taxon>
        <taxon>Armadillidiidae</taxon>
        <taxon>Armadillidium</taxon>
    </lineage>
</organism>
<dbReference type="PANTHER" id="PTHR18843:SF7">
    <property type="entry name" value="LAMINA-ASSOCIATED POLYPEPTIDE 1B ISOFORM 1-RELATED"/>
    <property type="match status" value="1"/>
</dbReference>
<dbReference type="Proteomes" id="UP000326759">
    <property type="component" value="Unassembled WGS sequence"/>
</dbReference>
<dbReference type="EMBL" id="SEYY01019661">
    <property type="protein sequence ID" value="KAB7498035.1"/>
    <property type="molecule type" value="Genomic_DNA"/>
</dbReference>
<feature type="domain" description="Torsin-1A-interacting protein 1/2 AAA+ activator" evidence="12">
    <location>
        <begin position="178"/>
        <end position="333"/>
    </location>
</feature>
<dbReference type="GO" id="GO:0001671">
    <property type="term" value="F:ATPase activator activity"/>
    <property type="evidence" value="ECO:0007669"/>
    <property type="project" value="InterPro"/>
</dbReference>
<comment type="similarity">
    <text evidence="2">Belongs to the TOR1AIP family.</text>
</comment>
<comment type="caution">
    <text evidence="13">The sequence shown here is derived from an EMBL/GenBank/DDBJ whole genome shotgun (WGS) entry which is preliminary data.</text>
</comment>
<sequence>MAASLRRKGIKAHLYANTRRSLSCENRRNRHDSLSNRRVSISSVDSEYSDSDENGFDETDRCITNISKQKEDDSLFEDGYLSHPSDTSKTNCHLSSPNKIRKRRKLYPDLSDLEDETVKKRHEGVPPFILIGVIFFLILFIFIIGHGYKSYQTNHIFMKTKTLEVVWKEMERDVIRLSKVTHQSKRFWIQFLSQLKILTGEVLPIQPAIILAVVPSDSAKTAACFSQKLLEVISNAFDDSKYISFDVRSHMGRNATVLKHNLEDFFQDLNRFHAAAVYNLEKLHPEAAMILHAYCDSENAPFKRVLYFFTLEVGSAYSSIDERNLDSTVSNYLTELWSYGGLRYDDIGAIVSRIANSPVLFKPEDRENILRHCPY</sequence>
<keyword evidence="4 11" id="KW-0812">Transmembrane</keyword>
<evidence type="ECO:0000256" key="5">
    <source>
        <dbReference type="ARBA" id="ARBA00022989"/>
    </source>
</evidence>
<dbReference type="GO" id="GO:0005635">
    <property type="term" value="C:nuclear envelope"/>
    <property type="evidence" value="ECO:0007669"/>
    <property type="project" value="UniProtKB-SubCell"/>
</dbReference>
<keyword evidence="3" id="KW-0597">Phosphoprotein</keyword>
<keyword evidence="5 11" id="KW-1133">Transmembrane helix</keyword>
<evidence type="ECO:0000256" key="1">
    <source>
        <dbReference type="ARBA" id="ARBA00004259"/>
    </source>
</evidence>
<dbReference type="InterPro" id="IPR038599">
    <property type="entry name" value="LAP1C-like_C_sf"/>
</dbReference>
<dbReference type="Gene3D" id="3.40.50.12190">
    <property type="match status" value="1"/>
</dbReference>
<gene>
    <name evidence="13" type="primary">Tor1aip1</name>
    <name evidence="13" type="ORF">Anas_09202</name>
</gene>
<evidence type="ECO:0000256" key="3">
    <source>
        <dbReference type="ARBA" id="ARBA00022553"/>
    </source>
</evidence>
<evidence type="ECO:0000256" key="4">
    <source>
        <dbReference type="ARBA" id="ARBA00022692"/>
    </source>
</evidence>
<dbReference type="Pfam" id="PF05609">
    <property type="entry name" value="LAP1_C"/>
    <property type="match status" value="1"/>
</dbReference>
<dbReference type="AlphaFoldDB" id="A0A5N5SVU3"/>
<dbReference type="GO" id="GO:0016020">
    <property type="term" value="C:membrane"/>
    <property type="evidence" value="ECO:0007669"/>
    <property type="project" value="TreeGrafter"/>
</dbReference>
<evidence type="ECO:0000259" key="12">
    <source>
        <dbReference type="Pfam" id="PF05609"/>
    </source>
</evidence>
<dbReference type="InterPro" id="IPR046753">
    <property type="entry name" value="TOIP1/2_C"/>
</dbReference>